<dbReference type="SUPFAM" id="SSF46934">
    <property type="entry name" value="UBA-like"/>
    <property type="match status" value="1"/>
</dbReference>
<evidence type="ECO:0000256" key="6">
    <source>
        <dbReference type="ARBA" id="ARBA00022816"/>
    </source>
</evidence>
<comment type="subcellular location">
    <subcellularLocation>
        <location evidence="1">Nucleus</location>
    </subcellularLocation>
</comment>
<dbReference type="InterPro" id="IPR032675">
    <property type="entry name" value="LRR_dom_sf"/>
</dbReference>
<evidence type="ECO:0000256" key="3">
    <source>
        <dbReference type="ARBA" id="ARBA00022448"/>
    </source>
</evidence>
<sequence length="838" mass="93706">MGNDVTALITNIISSACYLAILIWIGIDFVRLCSRTGRHLKLGAVYCVFRIFLFCSFITRLVWFLLRIVWDLHGQNVMDVVLGRVTTSFFFVAFSMIIFTWAQISSHTAGTDATRKFLVPTLIVSNVVFHGIAWIFLILWFFSDLTKDGNPLYDAAMIATTFLYGIVALLMLLYGLRLYGRLKRTFQSSFLRRDSIMTLVTTIVCCLCFIMRSVLFAYRPFTGAVLSPSELFVVLCYPVSECIPGAAMLLTIRRPPTPTSSAAPTPARSVQAEGANQRTTVPMMDPEEEEAVLIENNLQVRCRCVLPSYLSFAVLLDSAALEIASGGRMAMRPAFTLRAPAPYSLRPPPGSYQQGGYAPRPPSHRPPPVNKQSPLGVAMKSALSRLYDPTTKCCNCTSFLQTAEMAALNIRAQSPFSAPNIAKLFFSILEEVTQKNLVELVMANNNIDTLRQFTGLHSMFPHLVHLSLENNKLKDITELRFLKHAHLEMLICRGNLLPLDETYRQYVKFHLVTLTLLDGVPLAGFVPPPEITAIGLPAPQQFYPMEPNEHLAQFITMYARAMDGDRTDLITMYGDPCCFSLTCDTNSVPRNQLEQWTKFQALSNNMLMRSDSEARVQFHVKTTKQDIILALKTLPLTSHSREMRIEFFPLFGTVHMLQVQGCFTEKSASGNCNRAYTASFICCPPSEDHLPSGASLACPHFSRHDVSPRVCMTWRARASRHNWPLMVLNHQLHIGTTWGTHGVNAPQPQARPTVPAVAPPPLVLAVPPPAQSQPVVTAYPTYEQLEEDKKVTVRSFVGKTGLKTDRAIECLAVRSWNFQDALQAFELVKPNLPPDYYS</sequence>
<dbReference type="InterPro" id="IPR025875">
    <property type="entry name" value="Leu-rich_rpt_4"/>
</dbReference>
<evidence type="ECO:0000256" key="4">
    <source>
        <dbReference type="ARBA" id="ARBA00022614"/>
    </source>
</evidence>
<feature type="domain" description="TAP-C" evidence="10">
    <location>
        <begin position="787"/>
        <end position="838"/>
    </location>
</feature>
<keyword evidence="12" id="KW-1185">Reference proteome</keyword>
<keyword evidence="4" id="KW-0433">Leucine-rich repeat</keyword>
<dbReference type="SUPFAM" id="SSF52058">
    <property type="entry name" value="L domain-like"/>
    <property type="match status" value="1"/>
</dbReference>
<dbReference type="InterPro" id="IPR001611">
    <property type="entry name" value="Leu-rich_rpt"/>
</dbReference>
<keyword evidence="7" id="KW-0539">Nucleus</keyword>
<dbReference type="Pfam" id="PF22602">
    <property type="entry name" value="NXF_NTF2"/>
    <property type="match status" value="1"/>
</dbReference>
<organism evidence="11 12">
    <name type="scientific">Paratrimastix pyriformis</name>
    <dbReference type="NCBI Taxonomy" id="342808"/>
    <lineage>
        <taxon>Eukaryota</taxon>
        <taxon>Metamonada</taxon>
        <taxon>Preaxostyla</taxon>
        <taxon>Paratrimastigidae</taxon>
        <taxon>Paratrimastix</taxon>
    </lineage>
</organism>
<keyword evidence="9" id="KW-0472">Membrane</keyword>
<dbReference type="Proteomes" id="UP001141327">
    <property type="component" value="Unassembled WGS sequence"/>
</dbReference>
<name>A0ABQ8UQD8_9EUKA</name>
<gene>
    <name evidence="11" type="ORF">PAPYR_4148</name>
</gene>
<dbReference type="SUPFAM" id="SSF54427">
    <property type="entry name" value="NTF2-like"/>
    <property type="match status" value="1"/>
</dbReference>
<dbReference type="Pfam" id="PF12799">
    <property type="entry name" value="LRR_4"/>
    <property type="match status" value="1"/>
</dbReference>
<evidence type="ECO:0000313" key="12">
    <source>
        <dbReference type="Proteomes" id="UP001141327"/>
    </source>
</evidence>
<comment type="similarity">
    <text evidence="2">Belongs to the NXF family.</text>
</comment>
<dbReference type="PROSITE" id="PS51281">
    <property type="entry name" value="TAP_C"/>
    <property type="match status" value="1"/>
</dbReference>
<dbReference type="InterPro" id="IPR009060">
    <property type="entry name" value="UBA-like_sf"/>
</dbReference>
<keyword evidence="9" id="KW-0812">Transmembrane</keyword>
<dbReference type="PANTHER" id="PTHR10662:SF22">
    <property type="entry name" value="NUCLEAR RNA EXPORT FACTOR 1"/>
    <property type="match status" value="1"/>
</dbReference>
<dbReference type="Pfam" id="PF06454">
    <property type="entry name" value="THH1_TOM1-3_dom"/>
    <property type="match status" value="1"/>
</dbReference>
<evidence type="ECO:0000256" key="5">
    <source>
        <dbReference type="ARBA" id="ARBA00022737"/>
    </source>
</evidence>
<dbReference type="InterPro" id="IPR032710">
    <property type="entry name" value="NTF2-like_dom_sf"/>
</dbReference>
<keyword evidence="5" id="KW-0677">Repeat</keyword>
<feature type="compositionally biased region" description="Low complexity" evidence="8">
    <location>
        <begin position="259"/>
        <end position="269"/>
    </location>
</feature>
<evidence type="ECO:0000256" key="7">
    <source>
        <dbReference type="ARBA" id="ARBA00023242"/>
    </source>
</evidence>
<keyword evidence="3" id="KW-0813">Transport</keyword>
<evidence type="ECO:0000259" key="10">
    <source>
        <dbReference type="PROSITE" id="PS51281"/>
    </source>
</evidence>
<feature type="transmembrane region" description="Helical" evidence="9">
    <location>
        <begin position="117"/>
        <end position="143"/>
    </location>
</feature>
<dbReference type="Gene3D" id="1.10.8.10">
    <property type="entry name" value="DNA helicase RuvA subunit, C-terminal domain"/>
    <property type="match status" value="1"/>
</dbReference>
<comment type="caution">
    <text evidence="11">The sequence shown here is derived from an EMBL/GenBank/DDBJ whole genome shotgun (WGS) entry which is preliminary data.</text>
</comment>
<feature type="transmembrane region" description="Helical" evidence="9">
    <location>
        <begin position="155"/>
        <end position="176"/>
    </location>
</feature>
<evidence type="ECO:0000256" key="9">
    <source>
        <dbReference type="SAM" id="Phobius"/>
    </source>
</evidence>
<feature type="compositionally biased region" description="Pro residues" evidence="8">
    <location>
        <begin position="359"/>
        <end position="369"/>
    </location>
</feature>
<proteinExistence type="inferred from homology"/>
<feature type="region of interest" description="Disordered" evidence="8">
    <location>
        <begin position="257"/>
        <end position="277"/>
    </location>
</feature>
<keyword evidence="6" id="KW-0509">mRNA transport</keyword>
<feature type="transmembrane region" description="Helical" evidence="9">
    <location>
        <begin position="196"/>
        <end position="219"/>
    </location>
</feature>
<dbReference type="Gene3D" id="3.10.450.50">
    <property type="match status" value="1"/>
</dbReference>
<feature type="transmembrane region" description="Helical" evidence="9">
    <location>
        <begin position="86"/>
        <end position="105"/>
    </location>
</feature>
<dbReference type="Gene3D" id="3.80.10.10">
    <property type="entry name" value="Ribonuclease Inhibitor"/>
    <property type="match status" value="1"/>
</dbReference>
<evidence type="ECO:0000313" key="11">
    <source>
        <dbReference type="EMBL" id="KAJ4459755.1"/>
    </source>
</evidence>
<feature type="transmembrane region" description="Helical" evidence="9">
    <location>
        <begin position="42"/>
        <end position="66"/>
    </location>
</feature>
<feature type="transmembrane region" description="Helical" evidence="9">
    <location>
        <begin position="12"/>
        <end position="30"/>
    </location>
</feature>
<dbReference type="InterPro" id="IPR009457">
    <property type="entry name" value="THH1/TOM1/TOM3_dom"/>
</dbReference>
<dbReference type="EMBL" id="JAPMOS010000017">
    <property type="protein sequence ID" value="KAJ4459755.1"/>
    <property type="molecule type" value="Genomic_DNA"/>
</dbReference>
<dbReference type="PANTHER" id="PTHR10662">
    <property type="entry name" value="NUCLEAR RNA EXPORT FACTOR"/>
    <property type="match status" value="1"/>
</dbReference>
<keyword evidence="9" id="KW-1133">Transmembrane helix</keyword>
<dbReference type="InterPro" id="IPR030217">
    <property type="entry name" value="NXF_fam"/>
</dbReference>
<feature type="region of interest" description="Disordered" evidence="8">
    <location>
        <begin position="345"/>
        <end position="374"/>
    </location>
</feature>
<evidence type="ECO:0000256" key="2">
    <source>
        <dbReference type="ARBA" id="ARBA00009285"/>
    </source>
</evidence>
<dbReference type="InterPro" id="IPR002075">
    <property type="entry name" value="NTF2_dom"/>
</dbReference>
<evidence type="ECO:0000256" key="1">
    <source>
        <dbReference type="ARBA" id="ARBA00004123"/>
    </source>
</evidence>
<reference evidence="11" key="1">
    <citation type="journal article" date="2022" name="bioRxiv">
        <title>Genomics of Preaxostyla Flagellates Illuminates Evolutionary Transitions and the Path Towards Mitochondrial Loss.</title>
        <authorList>
            <person name="Novak L.V.F."/>
            <person name="Treitli S.C."/>
            <person name="Pyrih J."/>
            <person name="Halakuc P."/>
            <person name="Pipaliya S.V."/>
            <person name="Vacek V."/>
            <person name="Brzon O."/>
            <person name="Soukal P."/>
            <person name="Eme L."/>
            <person name="Dacks J.B."/>
            <person name="Karnkowska A."/>
            <person name="Elias M."/>
            <person name="Hampl V."/>
        </authorList>
    </citation>
    <scope>NUCLEOTIDE SEQUENCE</scope>
    <source>
        <strain evidence="11">RCP-MX</strain>
    </source>
</reference>
<protein>
    <submittedName>
        <fullName evidence="11">Nuclear RNA export factor</fullName>
    </submittedName>
</protein>
<dbReference type="PROSITE" id="PS51450">
    <property type="entry name" value="LRR"/>
    <property type="match status" value="1"/>
</dbReference>
<accession>A0ABQ8UQD8</accession>
<evidence type="ECO:0000256" key="8">
    <source>
        <dbReference type="SAM" id="MobiDB-lite"/>
    </source>
</evidence>
<dbReference type="InterPro" id="IPR005637">
    <property type="entry name" value="TAP_C_dom"/>
</dbReference>
<dbReference type="Pfam" id="PF03943">
    <property type="entry name" value="TAP_C"/>
    <property type="match status" value="1"/>
</dbReference>